<name>A0ABW4TMW2_9ACTN</name>
<evidence type="ECO:0000313" key="4">
    <source>
        <dbReference type="Proteomes" id="UP001597351"/>
    </source>
</evidence>
<proteinExistence type="predicted"/>
<dbReference type="Pfam" id="PF14230">
    <property type="entry name" value="DUF4333"/>
    <property type="match status" value="1"/>
</dbReference>
<sequence length="98" mass="10091">MITRFAAPALAALALTLAGCSQTVTVDEADLESEVSSQLEASVGQAPDEVDCPGDLKGEEGAEMRCTLTAGEDELGLTVTVTGVEGTSVDFDIQVDEQ</sequence>
<dbReference type="Proteomes" id="UP001597351">
    <property type="component" value="Unassembled WGS sequence"/>
</dbReference>
<evidence type="ECO:0000313" key="3">
    <source>
        <dbReference type="EMBL" id="MFD1947275.1"/>
    </source>
</evidence>
<gene>
    <name evidence="3" type="ORF">ACFSDE_10770</name>
</gene>
<protein>
    <submittedName>
        <fullName evidence="3">DUF4333 domain-containing protein</fullName>
    </submittedName>
</protein>
<comment type="caution">
    <text evidence="3">The sequence shown here is derived from an EMBL/GenBank/DDBJ whole genome shotgun (WGS) entry which is preliminary data.</text>
</comment>
<feature type="signal peptide" evidence="1">
    <location>
        <begin position="1"/>
        <end position="26"/>
    </location>
</feature>
<accession>A0ABW4TMW2</accession>
<dbReference type="PROSITE" id="PS51257">
    <property type="entry name" value="PROKAR_LIPOPROTEIN"/>
    <property type="match status" value="1"/>
</dbReference>
<keyword evidence="4" id="KW-1185">Reference proteome</keyword>
<evidence type="ECO:0000259" key="2">
    <source>
        <dbReference type="Pfam" id="PF14230"/>
    </source>
</evidence>
<dbReference type="InterPro" id="IPR025637">
    <property type="entry name" value="DUF4333"/>
</dbReference>
<feature type="domain" description="DUF4333" evidence="2">
    <location>
        <begin position="15"/>
        <end position="86"/>
    </location>
</feature>
<reference evidence="4" key="1">
    <citation type="journal article" date="2019" name="Int. J. Syst. Evol. Microbiol.">
        <title>The Global Catalogue of Microorganisms (GCM) 10K type strain sequencing project: providing services to taxonomists for standard genome sequencing and annotation.</title>
        <authorList>
            <consortium name="The Broad Institute Genomics Platform"/>
            <consortium name="The Broad Institute Genome Sequencing Center for Infectious Disease"/>
            <person name="Wu L."/>
            <person name="Ma J."/>
        </authorList>
    </citation>
    <scope>NUCLEOTIDE SEQUENCE [LARGE SCALE GENOMIC DNA]</scope>
    <source>
        <strain evidence="4">CGMCC 1.12477</strain>
    </source>
</reference>
<feature type="chain" id="PRO_5045576156" evidence="1">
    <location>
        <begin position="27"/>
        <end position="98"/>
    </location>
</feature>
<dbReference type="EMBL" id="JBHUGD010000003">
    <property type="protein sequence ID" value="MFD1947275.1"/>
    <property type="molecule type" value="Genomic_DNA"/>
</dbReference>
<keyword evidence="1" id="KW-0732">Signal</keyword>
<dbReference type="RefSeq" id="WP_343918214.1">
    <property type="nucleotide sequence ID" value="NZ_BAAAJT010000002.1"/>
</dbReference>
<evidence type="ECO:0000256" key="1">
    <source>
        <dbReference type="SAM" id="SignalP"/>
    </source>
</evidence>
<organism evidence="3 4">
    <name type="scientific">Nocardioides aestuarii</name>
    <dbReference type="NCBI Taxonomy" id="252231"/>
    <lineage>
        <taxon>Bacteria</taxon>
        <taxon>Bacillati</taxon>
        <taxon>Actinomycetota</taxon>
        <taxon>Actinomycetes</taxon>
        <taxon>Propionibacteriales</taxon>
        <taxon>Nocardioidaceae</taxon>
        <taxon>Nocardioides</taxon>
    </lineage>
</organism>